<dbReference type="GO" id="GO:0031222">
    <property type="term" value="P:arabinan catabolic process"/>
    <property type="evidence" value="ECO:0007669"/>
    <property type="project" value="TreeGrafter"/>
</dbReference>
<dbReference type="RefSeq" id="WP_254082958.1">
    <property type="nucleotide sequence ID" value="NZ_JAHESE010000002.1"/>
</dbReference>
<dbReference type="Gene3D" id="3.40.50.1700">
    <property type="entry name" value="Glycoside hydrolase family 3 C-terminal domain"/>
    <property type="match status" value="2"/>
</dbReference>
<dbReference type="EMBL" id="JAHESE010000002">
    <property type="protein sequence ID" value="MBT1707368.1"/>
    <property type="molecule type" value="Genomic_DNA"/>
</dbReference>
<organism evidence="5 6">
    <name type="scientific">Dawidia cretensis</name>
    <dbReference type="NCBI Taxonomy" id="2782350"/>
    <lineage>
        <taxon>Bacteria</taxon>
        <taxon>Pseudomonadati</taxon>
        <taxon>Bacteroidota</taxon>
        <taxon>Cytophagia</taxon>
        <taxon>Cytophagales</taxon>
        <taxon>Chryseotaleaceae</taxon>
        <taxon>Dawidia</taxon>
    </lineage>
</organism>
<dbReference type="InterPro" id="IPR017853">
    <property type="entry name" value="GH"/>
</dbReference>
<dbReference type="PANTHER" id="PTHR42721">
    <property type="entry name" value="SUGAR HYDROLASE-RELATED"/>
    <property type="match status" value="1"/>
</dbReference>
<dbReference type="GO" id="GO:0046556">
    <property type="term" value="F:alpha-L-arabinofuranosidase activity"/>
    <property type="evidence" value="ECO:0007669"/>
    <property type="project" value="TreeGrafter"/>
</dbReference>
<evidence type="ECO:0000313" key="5">
    <source>
        <dbReference type="EMBL" id="MBT1707368.1"/>
    </source>
</evidence>
<evidence type="ECO:0000256" key="3">
    <source>
        <dbReference type="ARBA" id="ARBA00022801"/>
    </source>
</evidence>
<keyword evidence="2" id="KW-0732">Signal</keyword>
<comment type="similarity">
    <text evidence="1">Belongs to the glycosyl hydrolase 3 family.</text>
</comment>
<evidence type="ECO:0000256" key="1">
    <source>
        <dbReference type="ARBA" id="ARBA00005336"/>
    </source>
</evidence>
<dbReference type="InterPro" id="IPR037524">
    <property type="entry name" value="PA14/GLEYA"/>
</dbReference>
<dbReference type="InterPro" id="IPR002772">
    <property type="entry name" value="Glyco_hydro_3_C"/>
</dbReference>
<dbReference type="Proteomes" id="UP001319080">
    <property type="component" value="Unassembled WGS sequence"/>
</dbReference>
<reference evidence="5 6" key="1">
    <citation type="submission" date="2021-05" db="EMBL/GenBank/DDBJ databases">
        <title>A Polyphasic approach of four new species of the genus Ohtaekwangia: Ohtaekwangia histidinii sp. nov., Ohtaekwangia cretensis sp. nov., Ohtaekwangia indiensis sp. nov., Ohtaekwangia reichenbachii sp. nov. from diverse environment.</title>
        <authorList>
            <person name="Octaviana S."/>
        </authorList>
    </citation>
    <scope>NUCLEOTIDE SEQUENCE [LARGE SCALE GENOMIC DNA]</scope>
    <source>
        <strain evidence="5 6">PWU5</strain>
    </source>
</reference>
<dbReference type="SUPFAM" id="SSF56988">
    <property type="entry name" value="Anthrax protective antigen"/>
    <property type="match status" value="1"/>
</dbReference>
<dbReference type="PRINTS" id="PR00133">
    <property type="entry name" value="GLHYDRLASE3"/>
</dbReference>
<dbReference type="PROSITE" id="PS51820">
    <property type="entry name" value="PA14"/>
    <property type="match status" value="1"/>
</dbReference>
<dbReference type="PANTHER" id="PTHR42721:SF3">
    <property type="entry name" value="BETA-D-XYLOSIDASE 5-RELATED"/>
    <property type="match status" value="1"/>
</dbReference>
<dbReference type="SUPFAM" id="SSF52279">
    <property type="entry name" value="Beta-D-glucan exohydrolase, C-terminal domain"/>
    <property type="match status" value="1"/>
</dbReference>
<keyword evidence="6" id="KW-1185">Reference proteome</keyword>
<dbReference type="AlphaFoldDB" id="A0AAP2GSM7"/>
<dbReference type="InterPro" id="IPR011658">
    <property type="entry name" value="PA14_dom"/>
</dbReference>
<comment type="caution">
    <text evidence="5">The sequence shown here is derived from an EMBL/GenBank/DDBJ whole genome shotgun (WGS) entry which is preliminary data.</text>
</comment>
<dbReference type="InterPro" id="IPR044993">
    <property type="entry name" value="BXL"/>
</dbReference>
<sequence length="876" mass="97688">MKNWLRYGRKAFEACFISALALIGTDCSVEKHDAILPYLDIALPINERVNDLVGRMTLEEKISQMVHDAPAIERLHIPRYNWWSEGLHGVARAGLATVFPQSIGLGATWDEALLHEVSTVIADEARAKHHHFARNDKRFIYQGLTLWSPNINIFRDPRWGRGQETYGEDPYLTGTLAVNFIKGLQGDDPHYLKTVATIKHFAVHSGPEPARHVFNAVTNEHDLRHTYLPQFEMAVRLGRPYSLMCAYNRYNGDACCGSTHLLDDILRNEWGFDGYIVSDCEAITDIYKHHKIVPTPDEAASLAVIAGTDLECGNVYLHLKEAVAKKLITEEHINTAVRRLFKARFKLGMFDPVENVRYAQIPYSVVDSKEHRALALDAARKSIVLLKDDKSILPLKKDPGTIAVIGPNADQWLMLLGNYNGVPSRAVTPLQGIKEKVSRQTRVLFAQGSELADGMPMFYTVPTTVLFTNENTPGLQAAYYNNITLAGKPLYTEVDSTLDANWSDNAPRKDMDDDNFSVRWTGAIIPHHSGTYQLGFISTCNTKLYIDDSLVTKTIYHFRDEYGDPRLRKTSPMKLKAGRKYKVVVEAIETFADAQLQLVWAAPKPNLLPDAVEAARQADVVVMCMGLTPRMEGEEMDVMIDGFRGGDRTRIDLPQSQQNLIKAIHALGKPIVLVLLNGSALAVTWENDHVPAIVEAWYPGQASGQALADVLFGDYNPAGRLPITFYKSTRDLPPFDDYNITNQTYRYYKGTPLYPFGYGLSYTTFLYTDLHAARIPGTDSIQVSARVQNTGGFDGDEVVQVYASTKDLTRKTGHPFRSLVAYKRVHLNIGETQSIALMVKIPPGTSGPLELSIGGGQPDTHLPMTSNMLKTSIPIP</sequence>
<protein>
    <submittedName>
        <fullName evidence="5">Glycoside hydrolase family 3 C-terminal domain-containing protein</fullName>
    </submittedName>
</protein>
<keyword evidence="3 5" id="KW-0378">Hydrolase</keyword>
<evidence type="ECO:0000313" key="6">
    <source>
        <dbReference type="Proteomes" id="UP001319080"/>
    </source>
</evidence>
<dbReference type="SUPFAM" id="SSF51445">
    <property type="entry name" value="(Trans)glycosidases"/>
    <property type="match status" value="1"/>
</dbReference>
<dbReference type="Gene3D" id="2.60.40.10">
    <property type="entry name" value="Immunoglobulins"/>
    <property type="match status" value="1"/>
</dbReference>
<dbReference type="InterPro" id="IPR036881">
    <property type="entry name" value="Glyco_hydro_3_C_sf"/>
</dbReference>
<evidence type="ECO:0000256" key="2">
    <source>
        <dbReference type="ARBA" id="ARBA00022729"/>
    </source>
</evidence>
<dbReference type="InterPro" id="IPR013783">
    <property type="entry name" value="Ig-like_fold"/>
</dbReference>
<dbReference type="SMART" id="SM00758">
    <property type="entry name" value="PA14"/>
    <property type="match status" value="1"/>
</dbReference>
<dbReference type="Gene3D" id="3.20.20.300">
    <property type="entry name" value="Glycoside hydrolase, family 3, N-terminal domain"/>
    <property type="match status" value="1"/>
</dbReference>
<proteinExistence type="inferred from homology"/>
<dbReference type="Pfam" id="PF00933">
    <property type="entry name" value="Glyco_hydro_3"/>
    <property type="match status" value="1"/>
</dbReference>
<accession>A0AAP2GSM7</accession>
<dbReference type="InterPro" id="IPR001764">
    <property type="entry name" value="Glyco_hydro_3_N"/>
</dbReference>
<gene>
    <name evidence="5" type="ORF">KK062_04000</name>
</gene>
<dbReference type="Pfam" id="PF01915">
    <property type="entry name" value="Glyco_hydro_3_C"/>
    <property type="match status" value="1"/>
</dbReference>
<dbReference type="GO" id="GO:0009044">
    <property type="term" value="F:xylan 1,4-beta-xylosidase activity"/>
    <property type="evidence" value="ECO:0007669"/>
    <property type="project" value="InterPro"/>
</dbReference>
<dbReference type="InterPro" id="IPR036962">
    <property type="entry name" value="Glyco_hydro_3_N_sf"/>
</dbReference>
<feature type="domain" description="PA14" evidence="4">
    <location>
        <begin position="470"/>
        <end position="619"/>
    </location>
</feature>
<evidence type="ECO:0000259" key="4">
    <source>
        <dbReference type="PROSITE" id="PS51820"/>
    </source>
</evidence>
<dbReference type="Pfam" id="PF07691">
    <property type="entry name" value="PA14"/>
    <property type="match status" value="1"/>
</dbReference>
<name>A0AAP2GSM7_9BACT</name>
<dbReference type="GO" id="GO:0045493">
    <property type="term" value="P:xylan catabolic process"/>
    <property type="evidence" value="ECO:0007669"/>
    <property type="project" value="InterPro"/>
</dbReference>